<keyword evidence="10 11" id="KW-0660">Purine salvage</keyword>
<dbReference type="PANTHER" id="PTHR32315">
    <property type="entry name" value="ADENINE PHOSPHORIBOSYLTRANSFERASE"/>
    <property type="match status" value="1"/>
</dbReference>
<accession>A0A810N305</accession>
<comment type="subcellular location">
    <subcellularLocation>
        <location evidence="3 11">Cytoplasm</location>
    </subcellularLocation>
</comment>
<dbReference type="PANTHER" id="PTHR32315:SF3">
    <property type="entry name" value="ADENINE PHOSPHORIBOSYLTRANSFERASE"/>
    <property type="match status" value="1"/>
</dbReference>
<dbReference type="InterPro" id="IPR000836">
    <property type="entry name" value="PRTase_dom"/>
</dbReference>
<dbReference type="EMBL" id="AP023359">
    <property type="protein sequence ID" value="BCJ67842.1"/>
    <property type="molecule type" value="Genomic_DNA"/>
</dbReference>
<evidence type="ECO:0000313" key="14">
    <source>
        <dbReference type="Proteomes" id="UP000680866"/>
    </source>
</evidence>
<dbReference type="Gene3D" id="3.40.50.2020">
    <property type="match status" value="1"/>
</dbReference>
<comment type="catalytic activity">
    <reaction evidence="1 11">
        <text>AMP + diphosphate = 5-phospho-alpha-D-ribose 1-diphosphate + adenine</text>
        <dbReference type="Rhea" id="RHEA:16609"/>
        <dbReference type="ChEBI" id="CHEBI:16708"/>
        <dbReference type="ChEBI" id="CHEBI:33019"/>
        <dbReference type="ChEBI" id="CHEBI:58017"/>
        <dbReference type="ChEBI" id="CHEBI:456215"/>
        <dbReference type="EC" id="2.4.2.7"/>
    </reaction>
</comment>
<evidence type="ECO:0000256" key="3">
    <source>
        <dbReference type="ARBA" id="ARBA00004496"/>
    </source>
</evidence>
<evidence type="ECO:0000256" key="9">
    <source>
        <dbReference type="ARBA" id="ARBA00022679"/>
    </source>
</evidence>
<comment type="function">
    <text evidence="2 11">Catalyzes a salvage reaction resulting in the formation of AMP, that is energically less costly than de novo synthesis.</text>
</comment>
<evidence type="ECO:0000256" key="7">
    <source>
        <dbReference type="ARBA" id="ARBA00022490"/>
    </source>
</evidence>
<dbReference type="Pfam" id="PF00156">
    <property type="entry name" value="Pribosyltran"/>
    <property type="match status" value="1"/>
</dbReference>
<dbReference type="InterPro" id="IPR050054">
    <property type="entry name" value="UPRTase/APRTase"/>
</dbReference>
<comment type="similarity">
    <text evidence="5 11">Belongs to the purine/pyrimidine phosphoribosyltransferase family.</text>
</comment>
<feature type="domain" description="Phosphoribosyltransferase" evidence="12">
    <location>
        <begin position="84"/>
        <end position="190"/>
    </location>
</feature>
<evidence type="ECO:0000256" key="2">
    <source>
        <dbReference type="ARBA" id="ARBA00003968"/>
    </source>
</evidence>
<proteinExistence type="inferred from homology"/>
<evidence type="ECO:0000256" key="8">
    <source>
        <dbReference type="ARBA" id="ARBA00022676"/>
    </source>
</evidence>
<dbReference type="EC" id="2.4.2.7" evidence="6 11"/>
<evidence type="ECO:0000256" key="6">
    <source>
        <dbReference type="ARBA" id="ARBA00011893"/>
    </source>
</evidence>
<sequence length="212" mass="21995">MTERSEGAVGPGEGAIRLGEAAAEAVARAGTELRGDSGPAMARLVASRVLDVPDFPKPDVLFKDLMPLFADGVAFRAVVDGIVEHHGRDSFDVVVGIEARGFVVAAAIAYATGKGVVPVRKAGKLPRAAYAESYALEYGEATLEVHQDAFTAGQRALVVDDVLATGGTARATLDLVERAGGTVAGFTVLLELSFLGGRERLSPRGVHALLTV</sequence>
<evidence type="ECO:0000256" key="11">
    <source>
        <dbReference type="HAMAP-Rule" id="MF_00004"/>
    </source>
</evidence>
<dbReference type="InterPro" id="IPR029057">
    <property type="entry name" value="PRTase-like"/>
</dbReference>
<dbReference type="InterPro" id="IPR005764">
    <property type="entry name" value="Ade_phspho_trans"/>
</dbReference>
<keyword evidence="8 11" id="KW-0328">Glycosyltransferase</keyword>
<dbReference type="GO" id="GO:0006166">
    <property type="term" value="P:purine ribonucleoside salvage"/>
    <property type="evidence" value="ECO:0007669"/>
    <property type="project" value="UniProtKB-UniRule"/>
</dbReference>
<dbReference type="FunFam" id="3.40.50.2020:FF:000021">
    <property type="entry name" value="Adenine phosphoribosyltransferase"/>
    <property type="match status" value="1"/>
</dbReference>
<evidence type="ECO:0000259" key="12">
    <source>
        <dbReference type="Pfam" id="PF00156"/>
    </source>
</evidence>
<comment type="pathway">
    <text evidence="4 11">Purine metabolism; AMP biosynthesis via salvage pathway; AMP from adenine: step 1/1.</text>
</comment>
<protein>
    <recommendedName>
        <fullName evidence="6 11">Adenine phosphoribosyltransferase</fullName>
        <shortName evidence="11">APRT</shortName>
        <ecNumber evidence="6 11">2.4.2.7</ecNumber>
    </recommendedName>
</protein>
<dbReference type="GO" id="GO:0006168">
    <property type="term" value="P:adenine salvage"/>
    <property type="evidence" value="ECO:0007669"/>
    <property type="project" value="InterPro"/>
</dbReference>
<dbReference type="GO" id="GO:0044209">
    <property type="term" value="P:AMP salvage"/>
    <property type="evidence" value="ECO:0007669"/>
    <property type="project" value="UniProtKB-UniRule"/>
</dbReference>
<dbReference type="AlphaFoldDB" id="A0A810N305"/>
<dbReference type="HAMAP" id="MF_00004">
    <property type="entry name" value="Aden_phosphoribosyltr"/>
    <property type="match status" value="1"/>
</dbReference>
<gene>
    <name evidence="13" type="primary">apt_2</name>
    <name evidence="11" type="synonym">apt</name>
    <name evidence="13" type="ORF">Prubr_48630</name>
</gene>
<evidence type="ECO:0000313" key="13">
    <source>
        <dbReference type="EMBL" id="BCJ67842.1"/>
    </source>
</evidence>
<dbReference type="GO" id="GO:0016208">
    <property type="term" value="F:AMP binding"/>
    <property type="evidence" value="ECO:0007669"/>
    <property type="project" value="TreeGrafter"/>
</dbReference>
<dbReference type="GO" id="GO:0002055">
    <property type="term" value="F:adenine binding"/>
    <property type="evidence" value="ECO:0007669"/>
    <property type="project" value="TreeGrafter"/>
</dbReference>
<comment type="subunit">
    <text evidence="11">Homodimer.</text>
</comment>
<dbReference type="CDD" id="cd06223">
    <property type="entry name" value="PRTases_typeI"/>
    <property type="match status" value="1"/>
</dbReference>
<dbReference type="NCBIfam" id="NF002634">
    <property type="entry name" value="PRK02304.1-3"/>
    <property type="match status" value="1"/>
</dbReference>
<keyword evidence="7 11" id="KW-0963">Cytoplasm</keyword>
<name>A0A810N305_9ACTN</name>
<dbReference type="GO" id="GO:0003999">
    <property type="term" value="F:adenine phosphoribosyltransferase activity"/>
    <property type="evidence" value="ECO:0007669"/>
    <property type="project" value="UniProtKB-UniRule"/>
</dbReference>
<evidence type="ECO:0000256" key="5">
    <source>
        <dbReference type="ARBA" id="ARBA00008391"/>
    </source>
</evidence>
<keyword evidence="14" id="KW-1185">Reference proteome</keyword>
<dbReference type="NCBIfam" id="TIGR01090">
    <property type="entry name" value="apt"/>
    <property type="match status" value="1"/>
</dbReference>
<dbReference type="GO" id="GO:0005737">
    <property type="term" value="C:cytoplasm"/>
    <property type="evidence" value="ECO:0007669"/>
    <property type="project" value="UniProtKB-SubCell"/>
</dbReference>
<evidence type="ECO:0000256" key="10">
    <source>
        <dbReference type="ARBA" id="ARBA00022726"/>
    </source>
</evidence>
<dbReference type="KEGG" id="pry:Prubr_48630"/>
<keyword evidence="9 11" id="KW-0808">Transferase</keyword>
<evidence type="ECO:0000256" key="4">
    <source>
        <dbReference type="ARBA" id="ARBA00004659"/>
    </source>
</evidence>
<reference evidence="13" key="1">
    <citation type="submission" date="2020-08" db="EMBL/GenBank/DDBJ databases">
        <title>Whole genome shotgun sequence of Polymorphospora rubra NBRC 101157.</title>
        <authorList>
            <person name="Komaki H."/>
            <person name="Tamura T."/>
        </authorList>
    </citation>
    <scope>NUCLEOTIDE SEQUENCE</scope>
    <source>
        <strain evidence="13">NBRC 101157</strain>
    </source>
</reference>
<organism evidence="13 14">
    <name type="scientific">Polymorphospora rubra</name>
    <dbReference type="NCBI Taxonomy" id="338584"/>
    <lineage>
        <taxon>Bacteria</taxon>
        <taxon>Bacillati</taxon>
        <taxon>Actinomycetota</taxon>
        <taxon>Actinomycetes</taxon>
        <taxon>Micromonosporales</taxon>
        <taxon>Micromonosporaceae</taxon>
        <taxon>Polymorphospora</taxon>
    </lineage>
</organism>
<dbReference type="UniPathway" id="UPA00588">
    <property type="reaction ID" value="UER00646"/>
</dbReference>
<dbReference type="SUPFAM" id="SSF53271">
    <property type="entry name" value="PRTase-like"/>
    <property type="match status" value="1"/>
</dbReference>
<evidence type="ECO:0000256" key="1">
    <source>
        <dbReference type="ARBA" id="ARBA00000868"/>
    </source>
</evidence>
<dbReference type="NCBIfam" id="NF002636">
    <property type="entry name" value="PRK02304.1-5"/>
    <property type="match status" value="1"/>
</dbReference>
<dbReference type="Proteomes" id="UP000680866">
    <property type="component" value="Chromosome"/>
</dbReference>